<dbReference type="PROSITE" id="PS00452">
    <property type="entry name" value="GUANYLATE_CYCLASE_1"/>
    <property type="match status" value="1"/>
</dbReference>
<dbReference type="PANTHER" id="PTHR45627:SF1">
    <property type="entry name" value="ADENYLATE CYCLASE TYPE 8"/>
    <property type="match status" value="1"/>
</dbReference>
<dbReference type="CDD" id="cd07302">
    <property type="entry name" value="CHD"/>
    <property type="match status" value="1"/>
</dbReference>
<evidence type="ECO:0000256" key="14">
    <source>
        <dbReference type="ARBA" id="ARBA00023180"/>
    </source>
</evidence>
<evidence type="ECO:0000256" key="18">
    <source>
        <dbReference type="SAM" id="Phobius"/>
    </source>
</evidence>
<keyword evidence="14" id="KW-0325">Glycoprotein</keyword>
<dbReference type="PANTHER" id="PTHR45627">
    <property type="entry name" value="ADENYLATE CYCLASE TYPE 1"/>
    <property type="match status" value="1"/>
</dbReference>
<keyword evidence="8" id="KW-0547">Nucleotide-binding</keyword>
<evidence type="ECO:0000256" key="4">
    <source>
        <dbReference type="ARBA" id="ARBA00012201"/>
    </source>
</evidence>
<keyword evidence="5 18" id="KW-0812">Transmembrane</keyword>
<evidence type="ECO:0000256" key="6">
    <source>
        <dbReference type="ARBA" id="ARBA00022723"/>
    </source>
</evidence>
<comment type="catalytic activity">
    <reaction evidence="1">
        <text>ATP = 3',5'-cyclic AMP + diphosphate</text>
        <dbReference type="Rhea" id="RHEA:15389"/>
        <dbReference type="ChEBI" id="CHEBI:30616"/>
        <dbReference type="ChEBI" id="CHEBI:33019"/>
        <dbReference type="ChEBI" id="CHEBI:58165"/>
        <dbReference type="EC" id="4.6.1.1"/>
    </reaction>
</comment>
<comment type="similarity">
    <text evidence="16">Belongs to the adenylyl cyclase class-4/guanylyl cyclase family.</text>
</comment>
<feature type="transmembrane region" description="Helical" evidence="18">
    <location>
        <begin position="91"/>
        <end position="109"/>
    </location>
</feature>
<evidence type="ECO:0000256" key="7">
    <source>
        <dbReference type="ARBA" id="ARBA00022737"/>
    </source>
</evidence>
<proteinExistence type="inferred from homology"/>
<comment type="cofactor">
    <cofactor evidence="2">
        <name>Mg(2+)</name>
        <dbReference type="ChEBI" id="CHEBI:18420"/>
    </cofactor>
</comment>
<evidence type="ECO:0000256" key="1">
    <source>
        <dbReference type="ARBA" id="ARBA00001593"/>
    </source>
</evidence>
<evidence type="ECO:0000256" key="12">
    <source>
        <dbReference type="ARBA" id="ARBA00022998"/>
    </source>
</evidence>
<evidence type="ECO:0000256" key="10">
    <source>
        <dbReference type="ARBA" id="ARBA00022842"/>
    </source>
</evidence>
<evidence type="ECO:0000256" key="9">
    <source>
        <dbReference type="ARBA" id="ARBA00022840"/>
    </source>
</evidence>
<keyword evidence="9" id="KW-0067">ATP-binding</keyword>
<evidence type="ECO:0000256" key="2">
    <source>
        <dbReference type="ARBA" id="ARBA00001946"/>
    </source>
</evidence>
<dbReference type="FunFam" id="3.30.70.1230:FF:000001">
    <property type="entry name" value="Adenylate cyclase"/>
    <property type="match status" value="1"/>
</dbReference>
<dbReference type="EC" id="4.6.1.1" evidence="4"/>
<dbReference type="GO" id="GO:0004016">
    <property type="term" value="F:adenylate cyclase activity"/>
    <property type="evidence" value="ECO:0007669"/>
    <property type="project" value="UniProtKB-EC"/>
</dbReference>
<dbReference type="InterPro" id="IPR029787">
    <property type="entry name" value="Nucleotide_cyclase"/>
</dbReference>
<dbReference type="AlphaFoldDB" id="A0AAW0YAG7"/>
<evidence type="ECO:0000313" key="20">
    <source>
        <dbReference type="EMBL" id="KAK8749799.1"/>
    </source>
</evidence>
<evidence type="ECO:0000256" key="8">
    <source>
        <dbReference type="ARBA" id="ARBA00022741"/>
    </source>
</evidence>
<keyword evidence="11 18" id="KW-1133">Transmembrane helix</keyword>
<dbReference type="InterPro" id="IPR001054">
    <property type="entry name" value="A/G_cyclase"/>
</dbReference>
<protein>
    <recommendedName>
        <fullName evidence="4">adenylate cyclase</fullName>
        <ecNumber evidence="4">4.6.1.1</ecNumber>
    </recommendedName>
</protein>
<keyword evidence="7" id="KW-0677">Repeat</keyword>
<evidence type="ECO:0000256" key="13">
    <source>
        <dbReference type="ARBA" id="ARBA00023136"/>
    </source>
</evidence>
<keyword evidence="6" id="KW-0479">Metal-binding</keyword>
<dbReference type="GO" id="GO:0007189">
    <property type="term" value="P:adenylate cyclase-activating G protein-coupled receptor signaling pathway"/>
    <property type="evidence" value="ECO:0007669"/>
    <property type="project" value="TreeGrafter"/>
</dbReference>
<gene>
    <name evidence="20" type="ORF">OTU49_015548</name>
</gene>
<feature type="compositionally biased region" description="Low complexity" evidence="17">
    <location>
        <begin position="408"/>
        <end position="422"/>
    </location>
</feature>
<sequence length="467" mass="53074">DGIPNNLANIAYEHLNVENKTVVYTPAVEEELHVCVYPQYFVYTWVLCMVALASFLKLNYLVKTIVLVFMITCYGLLIIKFSSIFDPVHRMAVLLVLFFFMVSYHGRLVEITSRLDFVWKQQALRELTDMSECRLYNTQLLKNILPDHVANYFLSEDRKGEELFSKAYENVGVLFASIPNFTQFYSEDVNRGMECIRLLNEIIADFDELLDEDRFTCIEKIKTIGSTYMAASGLNPTEKDVEDSHAHLCALVDFALEMKARLEEVNKHSFNNFRLRVGISHGPLVGGVIGAKKPVFDVWGNTVNEASRMDSTGASDTIQIPKETAQILNFRGFRLQYRGKISVKGKGEMDTYFVLGRKASRQMPFSRHPSTYNSLAEVVYGMVQARKKQTIKRSNTTVKRDRQRKVSPSETGTSTASSGLGSRDFTPGLSRRGGRLEKTASSHHNLRSLSRDDHRQEIQTRGHDEAV</sequence>
<dbReference type="GO" id="GO:0005886">
    <property type="term" value="C:plasma membrane"/>
    <property type="evidence" value="ECO:0007669"/>
    <property type="project" value="TreeGrafter"/>
</dbReference>
<keyword evidence="13 18" id="KW-0472">Membrane</keyword>
<evidence type="ECO:0000256" key="11">
    <source>
        <dbReference type="ARBA" id="ARBA00022989"/>
    </source>
</evidence>
<organism evidence="20 21">
    <name type="scientific">Cherax quadricarinatus</name>
    <name type="common">Australian red claw crayfish</name>
    <dbReference type="NCBI Taxonomy" id="27406"/>
    <lineage>
        <taxon>Eukaryota</taxon>
        <taxon>Metazoa</taxon>
        <taxon>Ecdysozoa</taxon>
        <taxon>Arthropoda</taxon>
        <taxon>Crustacea</taxon>
        <taxon>Multicrustacea</taxon>
        <taxon>Malacostraca</taxon>
        <taxon>Eumalacostraca</taxon>
        <taxon>Eucarida</taxon>
        <taxon>Decapoda</taxon>
        <taxon>Pleocyemata</taxon>
        <taxon>Astacidea</taxon>
        <taxon>Parastacoidea</taxon>
        <taxon>Parastacidae</taxon>
        <taxon>Cherax</taxon>
    </lineage>
</organism>
<keyword evidence="10" id="KW-0460">Magnesium</keyword>
<accession>A0AAW0YAG7</accession>
<evidence type="ECO:0000259" key="19">
    <source>
        <dbReference type="PROSITE" id="PS50125"/>
    </source>
</evidence>
<dbReference type="EMBL" id="JARKIK010000009">
    <property type="protein sequence ID" value="KAK8749799.1"/>
    <property type="molecule type" value="Genomic_DNA"/>
</dbReference>
<dbReference type="Gene3D" id="3.30.70.1230">
    <property type="entry name" value="Nucleotide cyclase"/>
    <property type="match status" value="1"/>
</dbReference>
<evidence type="ECO:0000256" key="3">
    <source>
        <dbReference type="ARBA" id="ARBA00004141"/>
    </source>
</evidence>
<keyword evidence="21" id="KW-1185">Reference proteome</keyword>
<dbReference type="Proteomes" id="UP001445076">
    <property type="component" value="Unassembled WGS sequence"/>
</dbReference>
<evidence type="ECO:0000313" key="21">
    <source>
        <dbReference type="Proteomes" id="UP001445076"/>
    </source>
</evidence>
<dbReference type="InterPro" id="IPR018297">
    <property type="entry name" value="A/G_cyclase_CS"/>
</dbReference>
<feature type="region of interest" description="Disordered" evidence="17">
    <location>
        <begin position="387"/>
        <end position="467"/>
    </location>
</feature>
<feature type="domain" description="Guanylate cyclase" evidence="19">
    <location>
        <begin position="172"/>
        <end position="310"/>
    </location>
</feature>
<dbReference type="GO" id="GO:0035556">
    <property type="term" value="P:intracellular signal transduction"/>
    <property type="evidence" value="ECO:0007669"/>
    <property type="project" value="InterPro"/>
</dbReference>
<dbReference type="GO" id="GO:0046872">
    <property type="term" value="F:metal ion binding"/>
    <property type="evidence" value="ECO:0007669"/>
    <property type="project" value="UniProtKB-KW"/>
</dbReference>
<dbReference type="Pfam" id="PF00211">
    <property type="entry name" value="Guanylate_cyc"/>
    <property type="match status" value="1"/>
</dbReference>
<feature type="transmembrane region" description="Helical" evidence="18">
    <location>
        <begin position="65"/>
        <end position="85"/>
    </location>
</feature>
<dbReference type="GO" id="GO:0005524">
    <property type="term" value="F:ATP binding"/>
    <property type="evidence" value="ECO:0007669"/>
    <property type="project" value="UniProtKB-KW"/>
</dbReference>
<evidence type="ECO:0000256" key="15">
    <source>
        <dbReference type="ARBA" id="ARBA00023239"/>
    </source>
</evidence>
<dbReference type="GO" id="GO:0006171">
    <property type="term" value="P:cAMP biosynthetic process"/>
    <property type="evidence" value="ECO:0007669"/>
    <property type="project" value="UniProtKB-KW"/>
</dbReference>
<comment type="caution">
    <text evidence="20">The sequence shown here is derived from an EMBL/GenBank/DDBJ whole genome shotgun (WGS) entry which is preliminary data.</text>
</comment>
<reference evidence="20 21" key="1">
    <citation type="journal article" date="2024" name="BMC Genomics">
        <title>Genome assembly of redclaw crayfish (Cherax quadricarinatus) provides insights into its immune adaptation and hypoxia tolerance.</title>
        <authorList>
            <person name="Liu Z."/>
            <person name="Zheng J."/>
            <person name="Li H."/>
            <person name="Fang K."/>
            <person name="Wang S."/>
            <person name="He J."/>
            <person name="Zhou D."/>
            <person name="Weng S."/>
            <person name="Chi M."/>
            <person name="Gu Z."/>
            <person name="He J."/>
            <person name="Li F."/>
            <person name="Wang M."/>
        </authorList>
    </citation>
    <scope>NUCLEOTIDE SEQUENCE [LARGE SCALE GENOMIC DNA]</scope>
    <source>
        <strain evidence="20">ZL_2023a</strain>
    </source>
</reference>
<feature type="transmembrane region" description="Helical" evidence="18">
    <location>
        <begin position="40"/>
        <end position="58"/>
    </location>
</feature>
<evidence type="ECO:0000256" key="16">
    <source>
        <dbReference type="RuleBase" id="RU000405"/>
    </source>
</evidence>
<feature type="compositionally biased region" description="Basic and acidic residues" evidence="17">
    <location>
        <begin position="449"/>
        <end position="467"/>
    </location>
</feature>
<dbReference type="SMART" id="SM00044">
    <property type="entry name" value="CYCc"/>
    <property type="match status" value="1"/>
</dbReference>
<keyword evidence="12" id="KW-0115">cAMP biosynthesis</keyword>
<dbReference type="PROSITE" id="PS50125">
    <property type="entry name" value="GUANYLATE_CYCLASE_2"/>
    <property type="match status" value="1"/>
</dbReference>
<comment type="subcellular location">
    <subcellularLocation>
        <location evidence="3">Membrane</location>
        <topology evidence="3">Multi-pass membrane protein</topology>
    </subcellularLocation>
</comment>
<name>A0AAW0YAG7_CHEQU</name>
<dbReference type="SUPFAM" id="SSF55073">
    <property type="entry name" value="Nucleotide cyclase"/>
    <property type="match status" value="1"/>
</dbReference>
<keyword evidence="15 16" id="KW-0456">Lyase</keyword>
<feature type="non-terminal residue" evidence="20">
    <location>
        <position position="1"/>
    </location>
</feature>
<evidence type="ECO:0000256" key="17">
    <source>
        <dbReference type="SAM" id="MobiDB-lite"/>
    </source>
</evidence>
<evidence type="ECO:0000256" key="5">
    <source>
        <dbReference type="ARBA" id="ARBA00022692"/>
    </source>
</evidence>